<dbReference type="OMA" id="TEWANMS"/>
<feature type="transmembrane region" description="Helical" evidence="2">
    <location>
        <begin position="575"/>
        <end position="604"/>
    </location>
</feature>
<dbReference type="PANTHER" id="PTHR10424:SF80">
    <property type="entry name" value="ENVELOPE GLYCOPROTEIN"/>
    <property type="match status" value="1"/>
</dbReference>
<reference evidence="3" key="3">
    <citation type="submission" date="2025-09" db="UniProtKB">
        <authorList>
            <consortium name="Ensembl"/>
        </authorList>
    </citation>
    <scope>IDENTIFICATION</scope>
</reference>
<dbReference type="Gene3D" id="1.10.287.210">
    <property type="match status" value="1"/>
</dbReference>
<dbReference type="Proteomes" id="UP000005207">
    <property type="component" value="Linkage group LG14"/>
</dbReference>
<evidence type="ECO:0000313" key="3">
    <source>
        <dbReference type="Ensembl" id="ENSONIP00000031548.1"/>
    </source>
</evidence>
<dbReference type="InterPro" id="IPR018154">
    <property type="entry name" value="TLV/ENV_coat_polyprotein"/>
</dbReference>
<dbReference type="AlphaFoldDB" id="A0A669B743"/>
<dbReference type="PANTHER" id="PTHR10424">
    <property type="entry name" value="VIRAL ENVELOPE PROTEIN"/>
    <property type="match status" value="1"/>
</dbReference>
<keyword evidence="2" id="KW-1133">Transmembrane helix</keyword>
<accession>A0A669B743</accession>
<dbReference type="GeneTree" id="ENSGT00530000064449"/>
<keyword evidence="4" id="KW-1185">Reference proteome</keyword>
<name>A0A669B743_ORENI</name>
<dbReference type="SUPFAM" id="SSF58069">
    <property type="entry name" value="Virus ectodomain"/>
    <property type="match status" value="1"/>
</dbReference>
<keyword evidence="2" id="KW-0472">Membrane</keyword>
<reference evidence="3" key="2">
    <citation type="submission" date="2025-08" db="UniProtKB">
        <authorList>
            <consortium name="Ensembl"/>
        </authorList>
    </citation>
    <scope>IDENTIFICATION</scope>
</reference>
<reference evidence="4" key="1">
    <citation type="submission" date="2012-01" db="EMBL/GenBank/DDBJ databases">
        <title>The Genome Sequence of Oreochromis niloticus (Nile Tilapia).</title>
        <authorList>
            <consortium name="Broad Institute Genome Assembly Team"/>
            <consortium name="Broad Institute Sequencing Platform"/>
            <person name="Di Palma F."/>
            <person name="Johnson J."/>
            <person name="Lander E.S."/>
            <person name="Lindblad-Toh K."/>
        </authorList>
    </citation>
    <scope>NUCLEOTIDE SEQUENCE [LARGE SCALE GENOMIC DNA]</scope>
</reference>
<proteinExistence type="predicted"/>
<evidence type="ECO:0000256" key="1">
    <source>
        <dbReference type="SAM" id="MobiDB-lite"/>
    </source>
</evidence>
<protein>
    <submittedName>
        <fullName evidence="3">Uncharacterized protein</fullName>
    </submittedName>
</protein>
<dbReference type="Ensembl" id="ENSONIT00000077670.1">
    <property type="protein sequence ID" value="ENSONIP00000031548.1"/>
    <property type="gene ID" value="ENSONIG00000035108.1"/>
</dbReference>
<evidence type="ECO:0000313" key="4">
    <source>
        <dbReference type="Proteomes" id="UP000005207"/>
    </source>
</evidence>
<feature type="transmembrane region" description="Helical" evidence="2">
    <location>
        <begin position="7"/>
        <end position="29"/>
    </location>
</feature>
<sequence length="643" mass="70890">MCRTEKQLIIGVALLLFTGLMIVLWWSLWGDPQLGVTSQPRRVRGAGDSGPQTKVVVTAVQGQLTVAEFDLCDVIECYGSANVWRGHNVYMCNTGHIPQHRVSNSDYWCATWDRVLWSTGPGGWTATPRASSFNAQAQMYFSLTRAQVGGDAATGKVNPLILTIKNTTKLCFDISCGSSGWTYFTLGVDVGGADPLGLFSVKFGMATSNATSAHAPVELSGHQLVTYFNITGPEDVVQIETGYVHKNVWLDWIAYTAKSNDMTECVACSTARPTLFTVPAPLLFWEDRRGFDFMLQLHMKERVDHDCITLSTLFPVVRKGVTPPVFSPRAGNYTCLTRVSVTPIGTLDESWCDKVIDVTEWANMSSINVARADLFWWCGDKILRDTLPSGWSGACAVVRLALPIVLAGSHATAQTHVGRTRRATSKDFDLTKNSPTYIDCIGVPRGVPDEYKLANQVAGGFESIFLWITPNKNVDMDRTNYVHYNVQRLLAATSLMAWQNRVALDMLLAERGGVCAMVGRTVCCTVIPNDTTPDGSVTRALEVLRTLSTQMTDDSGINNPLDDWFSNHFGKYKAIVVSLLMSIATFVAILTWCGCCFPCLCTLVNRLIITALTREDESPKFQLPLLQTENRNSDEDSESEDEN</sequence>
<dbReference type="InParanoid" id="A0A669B743"/>
<organism evidence="3 4">
    <name type="scientific">Oreochromis niloticus</name>
    <name type="common">Nile tilapia</name>
    <name type="synonym">Tilapia nilotica</name>
    <dbReference type="NCBI Taxonomy" id="8128"/>
    <lineage>
        <taxon>Eukaryota</taxon>
        <taxon>Metazoa</taxon>
        <taxon>Chordata</taxon>
        <taxon>Craniata</taxon>
        <taxon>Vertebrata</taxon>
        <taxon>Euteleostomi</taxon>
        <taxon>Actinopterygii</taxon>
        <taxon>Neopterygii</taxon>
        <taxon>Teleostei</taxon>
        <taxon>Neoteleostei</taxon>
        <taxon>Acanthomorphata</taxon>
        <taxon>Ovalentaria</taxon>
        <taxon>Cichlomorphae</taxon>
        <taxon>Cichliformes</taxon>
        <taxon>Cichlidae</taxon>
        <taxon>African cichlids</taxon>
        <taxon>Pseudocrenilabrinae</taxon>
        <taxon>Oreochromini</taxon>
        <taxon>Oreochromis</taxon>
    </lineage>
</organism>
<evidence type="ECO:0000256" key="2">
    <source>
        <dbReference type="SAM" id="Phobius"/>
    </source>
</evidence>
<feature type="region of interest" description="Disordered" evidence="1">
    <location>
        <begin position="623"/>
        <end position="643"/>
    </location>
</feature>
<keyword evidence="2" id="KW-0812">Transmembrane</keyword>